<keyword evidence="1" id="KW-0547">Nucleotide-binding</keyword>
<dbReference type="PANTHER" id="PTHR34784">
    <property type="entry name" value="50S RIBOSOMAL PROTEIN L34"/>
    <property type="match status" value="1"/>
</dbReference>
<proteinExistence type="predicted"/>
<evidence type="ECO:0000313" key="3">
    <source>
        <dbReference type="EMBL" id="HFK97076.1"/>
    </source>
</evidence>
<dbReference type="InterPro" id="IPR011719">
    <property type="entry name" value="CHP02058"/>
</dbReference>
<dbReference type="NCBIfam" id="TIGR02058">
    <property type="entry name" value="lin0512_fam"/>
    <property type="match status" value="1"/>
</dbReference>
<gene>
    <name evidence="3" type="ORF">ENS06_07090</name>
</gene>
<dbReference type="InterPro" id="IPR037103">
    <property type="entry name" value="Tubulin/FtsZ-like_C"/>
</dbReference>
<evidence type="ECO:0000256" key="2">
    <source>
        <dbReference type="ARBA" id="ARBA00023134"/>
    </source>
</evidence>
<comment type="caution">
    <text evidence="3">The sequence shown here is derived from an EMBL/GenBank/DDBJ whole genome shotgun (WGS) entry which is preliminary data.</text>
</comment>
<accession>A0A832A374</accession>
<sequence>MARKRFIVELGTGADLHGKDVTKAACRAVKDAIGRSCLCGLVEILGCDDLNGVHVDILVACPEPDAVNREEVAGQVPIGTKSVRCVPGGMEAPGLCVRQFAPDCDTIVVANAAVTVFVNT</sequence>
<dbReference type="Pfam" id="PF09585">
    <property type="entry name" value="Lin0512_fam"/>
    <property type="match status" value="1"/>
</dbReference>
<organism evidence="3">
    <name type="scientific">Desulfacinum infernum</name>
    <dbReference type="NCBI Taxonomy" id="35837"/>
    <lineage>
        <taxon>Bacteria</taxon>
        <taxon>Pseudomonadati</taxon>
        <taxon>Thermodesulfobacteriota</taxon>
        <taxon>Syntrophobacteria</taxon>
        <taxon>Syntrophobacterales</taxon>
        <taxon>Syntrophobacteraceae</taxon>
        <taxon>Desulfacinum</taxon>
    </lineage>
</organism>
<dbReference type="AlphaFoldDB" id="A0A832A374"/>
<dbReference type="EMBL" id="DSTK01000021">
    <property type="protein sequence ID" value="HFK97076.1"/>
    <property type="molecule type" value="Genomic_DNA"/>
</dbReference>
<dbReference type="Gene3D" id="3.30.1330.20">
    <property type="entry name" value="Tubulin/FtsZ, C-terminal domain"/>
    <property type="match status" value="1"/>
</dbReference>
<protein>
    <submittedName>
        <fullName evidence="3">Uncharacterized protein</fullName>
    </submittedName>
</protein>
<keyword evidence="2" id="KW-0342">GTP-binding</keyword>
<evidence type="ECO:0000256" key="1">
    <source>
        <dbReference type="ARBA" id="ARBA00022741"/>
    </source>
</evidence>
<name>A0A832A374_9BACT</name>
<reference evidence="3" key="1">
    <citation type="journal article" date="2020" name="mSystems">
        <title>Genome- and Community-Level Interaction Insights into Carbon Utilization and Element Cycling Functions of Hydrothermarchaeota in Hydrothermal Sediment.</title>
        <authorList>
            <person name="Zhou Z."/>
            <person name="Liu Y."/>
            <person name="Xu W."/>
            <person name="Pan J."/>
            <person name="Luo Z.H."/>
            <person name="Li M."/>
        </authorList>
    </citation>
    <scope>NUCLEOTIDE SEQUENCE [LARGE SCALE GENOMIC DNA]</scope>
    <source>
        <strain evidence="3">SpSt-456</strain>
    </source>
</reference>
<dbReference type="PANTHER" id="PTHR34784:SF1">
    <property type="entry name" value="50S RIBOSOMAL PROTEIN L34"/>
    <property type="match status" value="1"/>
</dbReference>
<dbReference type="GO" id="GO:0005525">
    <property type="term" value="F:GTP binding"/>
    <property type="evidence" value="ECO:0007669"/>
    <property type="project" value="UniProtKB-KW"/>
</dbReference>